<comment type="similarity">
    <text evidence="1">Belongs to the mab-21 family.</text>
</comment>
<dbReference type="Pfam" id="PF03281">
    <property type="entry name" value="Mab-21"/>
    <property type="match status" value="1"/>
</dbReference>
<organism evidence="5 6">
    <name type="scientific">Mytilus edulis</name>
    <name type="common">Blue mussel</name>
    <dbReference type="NCBI Taxonomy" id="6550"/>
    <lineage>
        <taxon>Eukaryota</taxon>
        <taxon>Metazoa</taxon>
        <taxon>Spiralia</taxon>
        <taxon>Lophotrochozoa</taxon>
        <taxon>Mollusca</taxon>
        <taxon>Bivalvia</taxon>
        <taxon>Autobranchia</taxon>
        <taxon>Pteriomorphia</taxon>
        <taxon>Mytilida</taxon>
        <taxon>Mytiloidea</taxon>
        <taxon>Mytilidae</taxon>
        <taxon>Mytilinae</taxon>
        <taxon>Mytilus</taxon>
    </lineage>
</organism>
<proteinExistence type="inferred from homology"/>
<dbReference type="OrthoDB" id="6060960at2759"/>
<name>A0A8S3VEY6_MYTED</name>
<feature type="domain" description="Mab-21-like HhH/H2TH-like" evidence="4">
    <location>
        <begin position="297"/>
        <end position="384"/>
    </location>
</feature>
<dbReference type="InterPro" id="IPR046903">
    <property type="entry name" value="Mab-21-like_nuc_Trfase"/>
</dbReference>
<dbReference type="AlphaFoldDB" id="A0A8S3VEY6"/>
<keyword evidence="6" id="KW-1185">Reference proteome</keyword>
<evidence type="ECO:0000259" key="4">
    <source>
        <dbReference type="Pfam" id="PF20266"/>
    </source>
</evidence>
<evidence type="ECO:0000313" key="6">
    <source>
        <dbReference type="Proteomes" id="UP000683360"/>
    </source>
</evidence>
<dbReference type="PANTHER" id="PTHR10656">
    <property type="entry name" value="CELL FATE DETERMINING PROTEIN MAB21-RELATED"/>
    <property type="match status" value="1"/>
</dbReference>
<sequence>MLALLQSGEIASYTTVFKSWNYTVNFDVAMSNDDSKEISKLVSKALRINGINGISEKLTRLSKSSTQVIEFIHKHRIDTIYAGSQAEGTETKESDFDQMTVVHDITVCMSKEKAALVHGHVFELNANVSQPGYCRLQVYHLGDEECVFLQACQGSIKNLLEEQNDGIFLSSDKFVNFFVNLPKRLGFCVPPQERHGPCAMSEINSSLGRHIGKVKGEKDHAYGLECDEWPYEANEWFRRKRLHDWPKTEIIDTIKKQSCHAVPVGDRISSNFSREWRISFLLQERELVWNFNDTQLHCYVLMKKLLKKYVEPTISDELSSYHLKTNMFWLSEERGISMWKQENLLPCMINCFERLLVCIENEALEHYFHRSRNLFANKLKNEKYKIFALTKIGEIMNNLETSVLECLNDIKELADIWETSEKNTTVFLQRCKLLPHLNELYSATEETYRDIHSHVFEFKICLSSFKYDEKEIAGLIVKDFFTLDEKLSFQGITSEEKMFIPAWYFYSIRVGMLYYRYVKSPINYDRYRKRIDESFFTVEAAIHSIGRGCPIDHMSGMLYIASVHLNEGQVAIANKMVLEILKVDNVLVYAGRCSEKRYKADNRRNSGTTTKYQKQGKRDASCF</sequence>
<comment type="caution">
    <text evidence="5">The sequence shown here is derived from an EMBL/GenBank/DDBJ whole genome shotgun (WGS) entry which is preliminary data.</text>
</comment>
<dbReference type="InterPro" id="IPR024810">
    <property type="entry name" value="MAB21L/cGLR"/>
</dbReference>
<dbReference type="InterPro" id="IPR046906">
    <property type="entry name" value="Mab-21_HhH/H2TH-like"/>
</dbReference>
<dbReference type="Pfam" id="PF20266">
    <property type="entry name" value="Mab-21_C"/>
    <property type="match status" value="1"/>
</dbReference>
<feature type="region of interest" description="Disordered" evidence="2">
    <location>
        <begin position="600"/>
        <end position="623"/>
    </location>
</feature>
<gene>
    <name evidence="5" type="ORF">MEDL_66234</name>
</gene>
<dbReference type="EMBL" id="CAJPWZ010003251">
    <property type="protein sequence ID" value="CAG2254788.1"/>
    <property type="molecule type" value="Genomic_DNA"/>
</dbReference>
<protein>
    <submittedName>
        <fullName evidence="5">Uncharacterized protein</fullName>
    </submittedName>
</protein>
<evidence type="ECO:0000256" key="1">
    <source>
        <dbReference type="ARBA" id="ARBA00008307"/>
    </source>
</evidence>
<evidence type="ECO:0000259" key="3">
    <source>
        <dbReference type="Pfam" id="PF03281"/>
    </source>
</evidence>
<dbReference type="PANTHER" id="PTHR10656:SF69">
    <property type="entry name" value="MAB-21-LIKE HHH_H2TH-LIKE DOMAIN-CONTAINING PROTEIN"/>
    <property type="match status" value="1"/>
</dbReference>
<feature type="domain" description="Mab-21-like nucleotidyltransferase" evidence="3">
    <location>
        <begin position="224"/>
        <end position="287"/>
    </location>
</feature>
<evidence type="ECO:0000313" key="5">
    <source>
        <dbReference type="EMBL" id="CAG2254788.1"/>
    </source>
</evidence>
<dbReference type="Gene3D" id="1.10.1410.40">
    <property type="match status" value="1"/>
</dbReference>
<accession>A0A8S3VEY6</accession>
<dbReference type="SMART" id="SM01265">
    <property type="entry name" value="Mab-21"/>
    <property type="match status" value="1"/>
</dbReference>
<reference evidence="5" key="1">
    <citation type="submission" date="2021-03" db="EMBL/GenBank/DDBJ databases">
        <authorList>
            <person name="Bekaert M."/>
        </authorList>
    </citation>
    <scope>NUCLEOTIDE SEQUENCE</scope>
</reference>
<evidence type="ECO:0000256" key="2">
    <source>
        <dbReference type="SAM" id="MobiDB-lite"/>
    </source>
</evidence>
<dbReference type="Proteomes" id="UP000683360">
    <property type="component" value="Unassembled WGS sequence"/>
</dbReference>